<feature type="region of interest" description="Disordered" evidence="1">
    <location>
        <begin position="1"/>
        <end position="24"/>
    </location>
</feature>
<proteinExistence type="predicted"/>
<dbReference type="EMBL" id="BJYU01000277">
    <property type="protein sequence ID" value="GEO18934.1"/>
    <property type="molecule type" value="Genomic_DNA"/>
</dbReference>
<protein>
    <submittedName>
        <fullName evidence="2">Uncharacterized protein</fullName>
    </submittedName>
</protein>
<organism evidence="2 3">
    <name type="scientific">Microvirga aerophila</name>
    <dbReference type="NCBI Taxonomy" id="670291"/>
    <lineage>
        <taxon>Bacteria</taxon>
        <taxon>Pseudomonadati</taxon>
        <taxon>Pseudomonadota</taxon>
        <taxon>Alphaproteobacteria</taxon>
        <taxon>Hyphomicrobiales</taxon>
        <taxon>Methylobacteriaceae</taxon>
        <taxon>Microvirga</taxon>
    </lineage>
</organism>
<dbReference type="Proteomes" id="UP000321085">
    <property type="component" value="Unassembled WGS sequence"/>
</dbReference>
<comment type="caution">
    <text evidence="2">The sequence shown here is derived from an EMBL/GenBank/DDBJ whole genome shotgun (WGS) entry which is preliminary data.</text>
</comment>
<reference evidence="2 3" key="1">
    <citation type="submission" date="2019-07" db="EMBL/GenBank/DDBJ databases">
        <title>Whole genome shotgun sequence of Microvirga aerophila NBRC 106136.</title>
        <authorList>
            <person name="Hosoyama A."/>
            <person name="Uohara A."/>
            <person name="Ohji S."/>
            <person name="Ichikawa N."/>
        </authorList>
    </citation>
    <scope>NUCLEOTIDE SEQUENCE [LARGE SCALE GENOMIC DNA]</scope>
    <source>
        <strain evidence="2 3">NBRC 106136</strain>
    </source>
</reference>
<dbReference type="AlphaFoldDB" id="A0A512C404"/>
<evidence type="ECO:0000313" key="2">
    <source>
        <dbReference type="EMBL" id="GEO18934.1"/>
    </source>
</evidence>
<gene>
    <name evidence="2" type="ORF">MAE02_66300</name>
</gene>
<name>A0A512C404_9HYPH</name>
<evidence type="ECO:0000313" key="3">
    <source>
        <dbReference type="Proteomes" id="UP000321085"/>
    </source>
</evidence>
<evidence type="ECO:0000256" key="1">
    <source>
        <dbReference type="SAM" id="MobiDB-lite"/>
    </source>
</evidence>
<accession>A0A512C404</accession>
<keyword evidence="3" id="KW-1185">Reference proteome</keyword>
<sequence>MTGGRGISGKSASDVSAEAEEANNTKAHATKALDCLGLRKDCPLVPLKLIEPWKMKVA</sequence>